<dbReference type="GeneID" id="49636460"/>
<organism evidence="2 3">
    <name type="scientific">Aggregatibacter aphrophilus</name>
    <name type="common">Haemophilus aphrophilus</name>
    <dbReference type="NCBI Taxonomy" id="732"/>
    <lineage>
        <taxon>Bacteria</taxon>
        <taxon>Pseudomonadati</taxon>
        <taxon>Pseudomonadota</taxon>
        <taxon>Gammaproteobacteria</taxon>
        <taxon>Pasteurellales</taxon>
        <taxon>Pasteurellaceae</taxon>
        <taxon>Aggregatibacter</taxon>
    </lineage>
</organism>
<gene>
    <name evidence="2" type="ORF">NCTC5908_00393</name>
</gene>
<dbReference type="RefSeq" id="WP_032995157.1">
    <property type="nucleotide sequence ID" value="NZ_MAQF01000012.1"/>
</dbReference>
<dbReference type="AlphaFoldDB" id="A0A336N2Z4"/>
<dbReference type="Proteomes" id="UP000253728">
    <property type="component" value="Unassembled WGS sequence"/>
</dbReference>
<evidence type="ECO:0008006" key="4">
    <source>
        <dbReference type="Google" id="ProtNLM"/>
    </source>
</evidence>
<dbReference type="EMBL" id="UFSP01000001">
    <property type="protein sequence ID" value="SSY93608.1"/>
    <property type="molecule type" value="Genomic_DNA"/>
</dbReference>
<proteinExistence type="predicted"/>
<name>A0A336N2Z4_AGGAP</name>
<evidence type="ECO:0000313" key="2">
    <source>
        <dbReference type="EMBL" id="SSY93608.1"/>
    </source>
</evidence>
<keyword evidence="1" id="KW-0732">Signal</keyword>
<dbReference type="PROSITE" id="PS51257">
    <property type="entry name" value="PROKAR_LIPOPROTEIN"/>
    <property type="match status" value="1"/>
</dbReference>
<feature type="chain" id="PRO_5016405268" description="Lipoprotein" evidence="1">
    <location>
        <begin position="21"/>
        <end position="182"/>
    </location>
</feature>
<reference evidence="2 3" key="1">
    <citation type="submission" date="2018-06" db="EMBL/GenBank/DDBJ databases">
        <authorList>
            <consortium name="Pathogen Informatics"/>
            <person name="Doyle S."/>
        </authorList>
    </citation>
    <scope>NUCLEOTIDE SEQUENCE [LARGE SCALE GENOMIC DNA]</scope>
    <source>
        <strain evidence="2 3">NCTC5908</strain>
    </source>
</reference>
<evidence type="ECO:0000256" key="1">
    <source>
        <dbReference type="SAM" id="SignalP"/>
    </source>
</evidence>
<evidence type="ECO:0000313" key="3">
    <source>
        <dbReference type="Proteomes" id="UP000253728"/>
    </source>
</evidence>
<accession>A0A336N2Z4</accession>
<sequence>MKKCFLSSMAILLLAGCASASGDTQGSALAGEWICHSIPTKDRLTYDRLDHFILKSNGSGSLRGISSIAMDKETTIRYLTKGNVKWQNKNDVLSFDFLDRSMVPAHSKNAAKAIKQNKTLQQQEKEQLDDFYCKCNDHVEMPIELKQDGNKLILGKDYATCRRVTENDKDIKLLNKWFNTKK</sequence>
<protein>
    <recommendedName>
        <fullName evidence="4">Lipoprotein</fullName>
    </recommendedName>
</protein>
<feature type="signal peptide" evidence="1">
    <location>
        <begin position="1"/>
        <end position="20"/>
    </location>
</feature>